<feature type="compositionally biased region" description="Polar residues" evidence="8">
    <location>
        <begin position="1"/>
        <end position="12"/>
    </location>
</feature>
<feature type="domain" description="Glycosyltransferase RgtA/B/C/D-like" evidence="10">
    <location>
        <begin position="122"/>
        <end position="267"/>
    </location>
</feature>
<evidence type="ECO:0000256" key="3">
    <source>
        <dbReference type="ARBA" id="ARBA00022676"/>
    </source>
</evidence>
<evidence type="ECO:0000256" key="6">
    <source>
        <dbReference type="ARBA" id="ARBA00022989"/>
    </source>
</evidence>
<feature type="transmembrane region" description="Helical" evidence="9">
    <location>
        <begin position="152"/>
        <end position="172"/>
    </location>
</feature>
<dbReference type="EMBL" id="JACHDY010000006">
    <property type="protein sequence ID" value="MBB5319026.1"/>
    <property type="molecule type" value="Genomic_DNA"/>
</dbReference>
<dbReference type="InterPro" id="IPR038731">
    <property type="entry name" value="RgtA/B/C-like"/>
</dbReference>
<accession>A0A7W8IMF2</accession>
<feature type="transmembrane region" description="Helical" evidence="9">
    <location>
        <begin position="327"/>
        <end position="348"/>
    </location>
</feature>
<evidence type="ECO:0000256" key="8">
    <source>
        <dbReference type="SAM" id="MobiDB-lite"/>
    </source>
</evidence>
<keyword evidence="7 9" id="KW-0472">Membrane</keyword>
<evidence type="ECO:0000256" key="1">
    <source>
        <dbReference type="ARBA" id="ARBA00004651"/>
    </source>
</evidence>
<feature type="transmembrane region" description="Helical" evidence="9">
    <location>
        <begin position="228"/>
        <end position="245"/>
    </location>
</feature>
<feature type="transmembrane region" description="Helical" evidence="9">
    <location>
        <begin position="126"/>
        <end position="145"/>
    </location>
</feature>
<evidence type="ECO:0000256" key="9">
    <source>
        <dbReference type="SAM" id="Phobius"/>
    </source>
</evidence>
<keyword evidence="2" id="KW-1003">Cell membrane</keyword>
<feature type="transmembrane region" description="Helical" evidence="9">
    <location>
        <begin position="252"/>
        <end position="273"/>
    </location>
</feature>
<dbReference type="Pfam" id="PF13231">
    <property type="entry name" value="PMT_2"/>
    <property type="match status" value="1"/>
</dbReference>
<comment type="caution">
    <text evidence="11">The sequence shown here is derived from an EMBL/GenBank/DDBJ whole genome shotgun (WGS) entry which is preliminary data.</text>
</comment>
<gene>
    <name evidence="11" type="ORF">HDF09_003725</name>
</gene>
<dbReference type="GO" id="GO:0005886">
    <property type="term" value="C:plasma membrane"/>
    <property type="evidence" value="ECO:0007669"/>
    <property type="project" value="UniProtKB-SubCell"/>
</dbReference>
<feature type="transmembrane region" description="Helical" evidence="9">
    <location>
        <begin position="429"/>
        <end position="449"/>
    </location>
</feature>
<protein>
    <recommendedName>
        <fullName evidence="10">Glycosyltransferase RgtA/B/C/D-like domain-containing protein</fullName>
    </recommendedName>
</protein>
<dbReference type="AlphaFoldDB" id="A0A7W8IMF2"/>
<feature type="transmembrane region" description="Helical" evidence="9">
    <location>
        <begin position="178"/>
        <end position="198"/>
    </location>
</feature>
<dbReference type="GO" id="GO:0016763">
    <property type="term" value="F:pentosyltransferase activity"/>
    <property type="evidence" value="ECO:0007669"/>
    <property type="project" value="TreeGrafter"/>
</dbReference>
<dbReference type="PANTHER" id="PTHR33908:SF11">
    <property type="entry name" value="MEMBRANE PROTEIN"/>
    <property type="match status" value="1"/>
</dbReference>
<name>A0A7W8IMF2_9BACT</name>
<dbReference type="PANTHER" id="PTHR33908">
    <property type="entry name" value="MANNOSYLTRANSFERASE YKCB-RELATED"/>
    <property type="match status" value="1"/>
</dbReference>
<feature type="region of interest" description="Disordered" evidence="8">
    <location>
        <begin position="1"/>
        <end position="38"/>
    </location>
</feature>
<feature type="transmembrane region" description="Helical" evidence="9">
    <location>
        <begin position="205"/>
        <end position="222"/>
    </location>
</feature>
<evidence type="ECO:0000256" key="4">
    <source>
        <dbReference type="ARBA" id="ARBA00022679"/>
    </source>
</evidence>
<keyword evidence="6 9" id="KW-1133">Transmembrane helix</keyword>
<sequence>MNMRGSKSSRGSRLNRPAASTLAGRAAGSGAAEFDPEEVRPATRQETFPVALGAVLLSFVALLLSYSRGYLLLYGDAVAHLGIARRILDSRNPGLVQLGGVWLPLPHLLMLPFVQKVEWWQNGLAGAWPSLICYIASVAGLYRLARWMMIPRWALAATALYALNPNLLYLATTAMTEPLFLMLLIWTTLLTVECVAAIKESRVSAVKRRLVLLAVFILAAVFTRYDGWILGAAVWCVVTFSLARSREVWRKVAPVFVVFTVLVIAGPINWLAYNQHFFHDPLDFLRGPYSAAAIEKKTMPPNGHHHRGWHNPAWALLFYTRVAQVDAAFWETGFLLMAAAVGGLILAVRRRLTLSSLLLWMPLPFYVYSVAYGSVPIFIPQLWPHSYYNSRYGMELLPALAIFTFVAVQWMERRWSETQPLARRLMQPVTLLLIALNTVGMMYRTPLVLKEALVNSTTRVAFETALARQLGEFPYGSTILMYNSDHVGALQDAGIPLRQTVNEGDYDSFQAALATPAEHAGYVVAIAGDPVAAAVAMHPQGLDELTILCTSGQPCARIYKSDRFSVASPK</sequence>
<comment type="subcellular location">
    <subcellularLocation>
        <location evidence="1">Cell membrane</location>
        <topology evidence="1">Multi-pass membrane protein</topology>
    </subcellularLocation>
</comment>
<evidence type="ECO:0000256" key="7">
    <source>
        <dbReference type="ARBA" id="ARBA00023136"/>
    </source>
</evidence>
<reference evidence="11" key="1">
    <citation type="submission" date="2020-08" db="EMBL/GenBank/DDBJ databases">
        <title>Genomic Encyclopedia of Type Strains, Phase IV (KMG-V): Genome sequencing to study the core and pangenomes of soil and plant-associated prokaryotes.</title>
        <authorList>
            <person name="Whitman W."/>
        </authorList>
    </citation>
    <scope>NUCLEOTIDE SEQUENCE [LARGE SCALE GENOMIC DNA]</scope>
    <source>
        <strain evidence="11">M8UP27</strain>
    </source>
</reference>
<dbReference type="Proteomes" id="UP000568106">
    <property type="component" value="Unassembled WGS sequence"/>
</dbReference>
<evidence type="ECO:0000259" key="10">
    <source>
        <dbReference type="Pfam" id="PF13231"/>
    </source>
</evidence>
<evidence type="ECO:0000313" key="11">
    <source>
        <dbReference type="EMBL" id="MBB5319026.1"/>
    </source>
</evidence>
<evidence type="ECO:0000313" key="12">
    <source>
        <dbReference type="Proteomes" id="UP000568106"/>
    </source>
</evidence>
<keyword evidence="3" id="KW-0328">Glycosyltransferase</keyword>
<keyword evidence="12" id="KW-1185">Reference proteome</keyword>
<feature type="transmembrane region" description="Helical" evidence="9">
    <location>
        <begin position="391"/>
        <end position="408"/>
    </location>
</feature>
<feature type="transmembrane region" description="Helical" evidence="9">
    <location>
        <begin position="47"/>
        <end position="66"/>
    </location>
</feature>
<keyword evidence="4" id="KW-0808">Transferase</keyword>
<dbReference type="GO" id="GO:0009103">
    <property type="term" value="P:lipopolysaccharide biosynthetic process"/>
    <property type="evidence" value="ECO:0007669"/>
    <property type="project" value="UniProtKB-ARBA"/>
</dbReference>
<feature type="transmembrane region" description="Helical" evidence="9">
    <location>
        <begin position="357"/>
        <end position="379"/>
    </location>
</feature>
<evidence type="ECO:0000256" key="2">
    <source>
        <dbReference type="ARBA" id="ARBA00022475"/>
    </source>
</evidence>
<evidence type="ECO:0000256" key="5">
    <source>
        <dbReference type="ARBA" id="ARBA00022692"/>
    </source>
</evidence>
<proteinExistence type="predicted"/>
<organism evidence="11 12">
    <name type="scientific">Tunturiibacter empetritectus</name>
    <dbReference type="NCBI Taxonomy" id="3069691"/>
    <lineage>
        <taxon>Bacteria</taxon>
        <taxon>Pseudomonadati</taxon>
        <taxon>Acidobacteriota</taxon>
        <taxon>Terriglobia</taxon>
        <taxon>Terriglobales</taxon>
        <taxon>Acidobacteriaceae</taxon>
        <taxon>Tunturiibacter</taxon>
    </lineage>
</organism>
<keyword evidence="5 9" id="KW-0812">Transmembrane</keyword>
<dbReference type="InterPro" id="IPR050297">
    <property type="entry name" value="LipidA_mod_glycosyltrf_83"/>
</dbReference>